<feature type="domain" description="Threonine/serine exporter-like N-terminal" evidence="2">
    <location>
        <begin position="3"/>
        <end position="49"/>
    </location>
</feature>
<comment type="similarity">
    <text evidence="1">Belongs to the ThrE exporter (TC 2.A.79) family.</text>
</comment>
<gene>
    <name evidence="3" type="ORF">EVA_08705</name>
</gene>
<evidence type="ECO:0000259" key="2">
    <source>
        <dbReference type="Pfam" id="PF06738"/>
    </source>
</evidence>
<dbReference type="Pfam" id="PF06738">
    <property type="entry name" value="ThrE"/>
    <property type="match status" value="1"/>
</dbReference>
<evidence type="ECO:0000256" key="1">
    <source>
        <dbReference type="ARBA" id="ARBA00034125"/>
    </source>
</evidence>
<reference evidence="3" key="1">
    <citation type="journal article" date="2012" name="PLoS ONE">
        <title>Gene sets for utilization of primary and secondary nutrition supplies in the distal gut of endangered iberian lynx.</title>
        <authorList>
            <person name="Alcaide M."/>
            <person name="Messina E."/>
            <person name="Richter M."/>
            <person name="Bargiela R."/>
            <person name="Peplies J."/>
            <person name="Huws S.A."/>
            <person name="Newbold C.J."/>
            <person name="Golyshin P.N."/>
            <person name="Simon M.A."/>
            <person name="Lopez G."/>
            <person name="Yakimov M.M."/>
            <person name="Ferrer M."/>
        </authorList>
    </citation>
    <scope>NUCLEOTIDE SEQUENCE</scope>
</reference>
<evidence type="ECO:0000313" key="3">
    <source>
        <dbReference type="EMBL" id="EJX03190.1"/>
    </source>
</evidence>
<sequence length="55" mass="5988">MKIALLLGKVLLKSGAETSRVEDTVTRFCRTYGCEDINVFVTPTVIIIGDEKTAA</sequence>
<dbReference type="GO" id="GO:0022857">
    <property type="term" value="F:transmembrane transporter activity"/>
    <property type="evidence" value="ECO:0007669"/>
    <property type="project" value="InterPro"/>
</dbReference>
<name>J9GSH9_9ZZZZ</name>
<protein>
    <submittedName>
        <fullName evidence="3">Protein containing DUF1212</fullName>
    </submittedName>
</protein>
<proteinExistence type="inferred from homology"/>
<dbReference type="AlphaFoldDB" id="J9GSH9"/>
<organism evidence="3">
    <name type="scientific">gut metagenome</name>
    <dbReference type="NCBI Taxonomy" id="749906"/>
    <lineage>
        <taxon>unclassified sequences</taxon>
        <taxon>metagenomes</taxon>
        <taxon>organismal metagenomes</taxon>
    </lineage>
</organism>
<dbReference type="InterPro" id="IPR010619">
    <property type="entry name" value="ThrE-like_N"/>
</dbReference>
<accession>J9GSH9</accession>
<dbReference type="EMBL" id="AMCI01002264">
    <property type="protein sequence ID" value="EJX03190.1"/>
    <property type="molecule type" value="Genomic_DNA"/>
</dbReference>
<comment type="caution">
    <text evidence="3">The sequence shown here is derived from an EMBL/GenBank/DDBJ whole genome shotgun (WGS) entry which is preliminary data.</text>
</comment>